<organism evidence="3 4">
    <name type="scientific">Stentor coeruleus</name>
    <dbReference type="NCBI Taxonomy" id="5963"/>
    <lineage>
        <taxon>Eukaryota</taxon>
        <taxon>Sar</taxon>
        <taxon>Alveolata</taxon>
        <taxon>Ciliophora</taxon>
        <taxon>Postciliodesmatophora</taxon>
        <taxon>Heterotrichea</taxon>
        <taxon>Heterotrichida</taxon>
        <taxon>Stentoridae</taxon>
        <taxon>Stentor</taxon>
    </lineage>
</organism>
<dbReference type="Proteomes" id="UP000187209">
    <property type="component" value="Unassembled WGS sequence"/>
</dbReference>
<evidence type="ECO:0000256" key="2">
    <source>
        <dbReference type="SAM" id="MobiDB-lite"/>
    </source>
</evidence>
<evidence type="ECO:0000313" key="3">
    <source>
        <dbReference type="EMBL" id="OMJ89467.1"/>
    </source>
</evidence>
<protein>
    <submittedName>
        <fullName evidence="3">Uncharacterized protein</fullName>
    </submittedName>
</protein>
<accession>A0A1R2CKE3</accession>
<gene>
    <name evidence="3" type="ORF">SteCoe_8365</name>
</gene>
<comment type="caution">
    <text evidence="3">The sequence shown here is derived from an EMBL/GenBank/DDBJ whole genome shotgun (WGS) entry which is preliminary data.</text>
</comment>
<keyword evidence="4" id="KW-1185">Reference proteome</keyword>
<dbReference type="OrthoDB" id="299584at2759"/>
<keyword evidence="1" id="KW-0175">Coiled coil</keyword>
<dbReference type="EMBL" id="MPUH01000125">
    <property type="protein sequence ID" value="OMJ89467.1"/>
    <property type="molecule type" value="Genomic_DNA"/>
</dbReference>
<evidence type="ECO:0000313" key="4">
    <source>
        <dbReference type="Proteomes" id="UP000187209"/>
    </source>
</evidence>
<name>A0A1R2CKE3_9CILI</name>
<feature type="coiled-coil region" evidence="1">
    <location>
        <begin position="530"/>
        <end position="557"/>
    </location>
</feature>
<reference evidence="3 4" key="1">
    <citation type="submission" date="2016-11" db="EMBL/GenBank/DDBJ databases">
        <title>The macronuclear genome of Stentor coeruleus: a giant cell with tiny introns.</title>
        <authorList>
            <person name="Slabodnick M."/>
            <person name="Ruby J.G."/>
            <person name="Reiff S.B."/>
            <person name="Swart E.C."/>
            <person name="Gosai S."/>
            <person name="Prabakaran S."/>
            <person name="Witkowska E."/>
            <person name="Larue G.E."/>
            <person name="Fisher S."/>
            <person name="Freeman R.M."/>
            <person name="Gunawardena J."/>
            <person name="Chu W."/>
            <person name="Stover N.A."/>
            <person name="Gregory B.D."/>
            <person name="Nowacki M."/>
            <person name="Derisi J."/>
            <person name="Roy S.W."/>
            <person name="Marshall W.F."/>
            <person name="Sood P."/>
        </authorList>
    </citation>
    <scope>NUCLEOTIDE SEQUENCE [LARGE SCALE GENOMIC DNA]</scope>
    <source>
        <strain evidence="3">WM001</strain>
    </source>
</reference>
<dbReference type="AlphaFoldDB" id="A0A1R2CKE3"/>
<evidence type="ECO:0000256" key="1">
    <source>
        <dbReference type="SAM" id="Coils"/>
    </source>
</evidence>
<proteinExistence type="predicted"/>
<sequence>MDDASVLRVENKIRSMMLNLIEPTIRRSTDSAEVLGKIVHTVEILSMKMQDMEIVQSKTLNRLNLLDDFGKRFLELNAAISLIETKMTRDKQDTHAEVYALSQTTHSMKEEITVLEHQRLSMKNDIAGVTHSIMNAKYEIEKKLETFKDEYRDKLTNNEERLTHSEVVSEEIYKKIQKLSKEVIEINSKTSINEHQSNEHNSSIKSLNDRIDHNRNEATINFESLRNSTIKHNSEILKHDKALNSLKKEQKKVEQATVKNDLKITQPLYKIFTDVTILKSLATYDLERLGGSEDKDSSVDAMIDGIRNKAEEVLKMETPKLQTVESADNKKKKKRITTKRANENEEFFKQKEATMNSYQNSEISDKIRSNGRKKSITFDQMLPKKNEVIEFSSINPVLTIRKSSENESWQNKSKASSSLVSKSRSDSDSEIIIPEQIDFMPMINTAKDEIQKDFNNKLQALAKKTEDNIEILQISLNAQIKQIHFSISAFKESVSESFKEVQKKIHDLELLSQQVVYECNSQLNNRKRENNDFNYELKQVQGKLEIANQQYQIMTDATDKISQRFATMVEYCCITNALQMQDEFDRESIALMGYKEAKGGKGHSKPCKAVVALDKQCFSCTGQSSVVLNAFKIACLTYMPSQVIYGNDKYSRRDLYDMLNRLLMSLIIGPQDSSLLEKRQRAASTTLKNFRPVTVPSPQASPHSDFPDPEFPRILRKSINYQ</sequence>
<feature type="region of interest" description="Disordered" evidence="2">
    <location>
        <begin position="687"/>
        <end position="711"/>
    </location>
</feature>